<dbReference type="Gene3D" id="3.40.630.30">
    <property type="match status" value="1"/>
</dbReference>
<dbReference type="AlphaFoldDB" id="A0AA45W430"/>
<dbReference type="Proteomes" id="UP001215549">
    <property type="component" value="Chromosome"/>
</dbReference>
<evidence type="ECO:0000313" key="2">
    <source>
        <dbReference type="EMBL" id="SIS80994.1"/>
    </source>
</evidence>
<accession>A0AA45W430</accession>
<protein>
    <submittedName>
        <fullName evidence="3">GNAT family N-acetyltransferase</fullName>
    </submittedName>
    <submittedName>
        <fullName evidence="2">Protein N-acetyltransferase, RimJ/RimL family</fullName>
    </submittedName>
</protein>
<evidence type="ECO:0000313" key="4">
    <source>
        <dbReference type="Proteomes" id="UP000186216"/>
    </source>
</evidence>
<dbReference type="InterPro" id="IPR051531">
    <property type="entry name" value="N-acetyltransferase"/>
</dbReference>
<feature type="domain" description="N-acetyltransferase" evidence="1">
    <location>
        <begin position="15"/>
        <end position="175"/>
    </location>
</feature>
<evidence type="ECO:0000259" key="1">
    <source>
        <dbReference type="PROSITE" id="PS51186"/>
    </source>
</evidence>
<dbReference type="SUPFAM" id="SSF55729">
    <property type="entry name" value="Acyl-CoA N-acyltransferases (Nat)"/>
    <property type="match status" value="1"/>
</dbReference>
<dbReference type="PROSITE" id="PS51186">
    <property type="entry name" value="GNAT"/>
    <property type="match status" value="1"/>
</dbReference>
<dbReference type="InterPro" id="IPR016181">
    <property type="entry name" value="Acyl_CoA_acyltransferase"/>
</dbReference>
<dbReference type="InterPro" id="IPR000182">
    <property type="entry name" value="GNAT_dom"/>
</dbReference>
<dbReference type="GO" id="GO:0016747">
    <property type="term" value="F:acyltransferase activity, transferring groups other than amino-acyl groups"/>
    <property type="evidence" value="ECO:0007669"/>
    <property type="project" value="InterPro"/>
</dbReference>
<reference evidence="2 4" key="1">
    <citation type="submission" date="2017-01" db="EMBL/GenBank/DDBJ databases">
        <authorList>
            <person name="Varghese N."/>
            <person name="Submissions S."/>
        </authorList>
    </citation>
    <scope>NUCLEOTIDE SEQUENCE [LARGE SCALE GENOMIC DNA]</scope>
    <source>
        <strain evidence="2 4">DSM 18447</strain>
    </source>
</reference>
<name>A0AA45W430_9RHOB</name>
<dbReference type="Pfam" id="PF13302">
    <property type="entry name" value="Acetyltransf_3"/>
    <property type="match status" value="1"/>
</dbReference>
<dbReference type="RefSeq" id="WP_076525299.1">
    <property type="nucleotide sequence ID" value="NZ_CP067140.1"/>
</dbReference>
<dbReference type="EMBL" id="FTOU01000005">
    <property type="protein sequence ID" value="SIS80994.1"/>
    <property type="molecule type" value="Genomic_DNA"/>
</dbReference>
<reference evidence="3 5" key="2">
    <citation type="submission" date="2021-01" db="EMBL/GenBank/DDBJ databases">
        <title>Biogeographic distribution of Paracoccus.</title>
        <authorList>
            <person name="Hollensteiner J."/>
            <person name="Leineberger J."/>
            <person name="Brinkhoff T."/>
            <person name="Daniel R."/>
        </authorList>
    </citation>
    <scope>NUCLEOTIDE SEQUENCE [LARGE SCALE GENOMIC DNA]</scope>
    <source>
        <strain evidence="3 5">DSM 18447</strain>
    </source>
</reference>
<evidence type="ECO:0000313" key="3">
    <source>
        <dbReference type="EMBL" id="WCR04215.1"/>
    </source>
</evidence>
<proteinExistence type="predicted"/>
<gene>
    <name evidence="3" type="ORF">JHX88_05595</name>
    <name evidence="2" type="ORF">SAMN05421772_105170</name>
</gene>
<keyword evidence="5" id="KW-1185">Reference proteome</keyword>
<dbReference type="Proteomes" id="UP000186216">
    <property type="component" value="Unassembled WGS sequence"/>
</dbReference>
<organism evidence="2 4">
    <name type="scientific">Paracoccus saliphilus</name>
    <dbReference type="NCBI Taxonomy" id="405559"/>
    <lineage>
        <taxon>Bacteria</taxon>
        <taxon>Pseudomonadati</taxon>
        <taxon>Pseudomonadota</taxon>
        <taxon>Alphaproteobacteria</taxon>
        <taxon>Rhodobacterales</taxon>
        <taxon>Paracoccaceae</taxon>
        <taxon>Paracoccus</taxon>
    </lineage>
</organism>
<dbReference type="EMBL" id="CP067140">
    <property type="protein sequence ID" value="WCR04215.1"/>
    <property type="molecule type" value="Genomic_DNA"/>
</dbReference>
<sequence>MILLSPSPVLSTDRLDLRAPTASDWPHWREFHLSERARFIGGGTQIKPSDSWRAFGHVIGHWVMRGWGMFVFTLKGDDTPLGMTGPWFPEGWPEHELGWTIWSPAAEGKGYAREAALAARDHAYQALGWSSAVSYIHPDNARSIALAERLGATQDGTAPVPDFDEPCLVFRHPDPDQCKETAA</sequence>
<dbReference type="PANTHER" id="PTHR43792:SF1">
    <property type="entry name" value="N-ACETYLTRANSFERASE DOMAIN-CONTAINING PROTEIN"/>
    <property type="match status" value="1"/>
</dbReference>
<dbReference type="PANTHER" id="PTHR43792">
    <property type="entry name" value="GNAT FAMILY, PUTATIVE (AFU_ORTHOLOGUE AFUA_3G00765)-RELATED-RELATED"/>
    <property type="match status" value="1"/>
</dbReference>
<evidence type="ECO:0000313" key="5">
    <source>
        <dbReference type="Proteomes" id="UP001215549"/>
    </source>
</evidence>